<protein>
    <submittedName>
        <fullName evidence="2">Uncharacterized protein</fullName>
    </submittedName>
</protein>
<keyword evidence="3" id="KW-1185">Reference proteome</keyword>
<evidence type="ECO:0000313" key="2">
    <source>
        <dbReference type="EMBL" id="CAC5407269.1"/>
    </source>
</evidence>
<evidence type="ECO:0000313" key="3">
    <source>
        <dbReference type="Proteomes" id="UP000507470"/>
    </source>
</evidence>
<name>A0A6J8DGQ8_MYTCO</name>
<proteinExistence type="predicted"/>
<feature type="compositionally biased region" description="Basic and acidic residues" evidence="1">
    <location>
        <begin position="45"/>
        <end position="60"/>
    </location>
</feature>
<gene>
    <name evidence="2" type="ORF">MCOR_40763</name>
</gene>
<dbReference type="EMBL" id="CACVKT020007387">
    <property type="protein sequence ID" value="CAC5407269.1"/>
    <property type="molecule type" value="Genomic_DNA"/>
</dbReference>
<accession>A0A6J8DGQ8</accession>
<feature type="region of interest" description="Disordered" evidence="1">
    <location>
        <begin position="36"/>
        <end position="63"/>
    </location>
</feature>
<dbReference type="Proteomes" id="UP000507470">
    <property type="component" value="Unassembled WGS sequence"/>
</dbReference>
<reference evidence="2 3" key="1">
    <citation type="submission" date="2020-06" db="EMBL/GenBank/DDBJ databases">
        <authorList>
            <person name="Li R."/>
            <person name="Bekaert M."/>
        </authorList>
    </citation>
    <scope>NUCLEOTIDE SEQUENCE [LARGE SCALE GENOMIC DNA]</scope>
    <source>
        <strain evidence="3">wild</strain>
    </source>
</reference>
<evidence type="ECO:0000256" key="1">
    <source>
        <dbReference type="SAM" id="MobiDB-lite"/>
    </source>
</evidence>
<dbReference type="AlphaFoldDB" id="A0A6J8DGQ8"/>
<organism evidence="2 3">
    <name type="scientific">Mytilus coruscus</name>
    <name type="common">Sea mussel</name>
    <dbReference type="NCBI Taxonomy" id="42192"/>
    <lineage>
        <taxon>Eukaryota</taxon>
        <taxon>Metazoa</taxon>
        <taxon>Spiralia</taxon>
        <taxon>Lophotrochozoa</taxon>
        <taxon>Mollusca</taxon>
        <taxon>Bivalvia</taxon>
        <taxon>Autobranchia</taxon>
        <taxon>Pteriomorphia</taxon>
        <taxon>Mytilida</taxon>
        <taxon>Mytiloidea</taxon>
        <taxon>Mytilidae</taxon>
        <taxon>Mytilinae</taxon>
        <taxon>Mytilus</taxon>
    </lineage>
</organism>
<dbReference type="OrthoDB" id="7701031at2759"/>
<sequence>MAYYLDGFFWDKSTYPDLVCELGFKRNVPGIFKSSTDSWRRNSKKKADKESGRKLPRLDDAEQDVTAAHDSTFINQSDKSITETPNLGPNKWKEKSKRRVKIVSPCFQSTIKRKTVEVAEDIEELMTENEEERFHQSSAASPFCCPTTDINLQTGDFGDLMHCNAQKFTNDKYQTINGLEPTVFVPYFEEKGNTWNH</sequence>